<reference evidence="12 14" key="1">
    <citation type="submission" date="2014-12" db="EMBL/GenBank/DDBJ databases">
        <title>Whole genome sequencing of Sphingobium xenophagum OW59.</title>
        <authorList>
            <person name="Ohta Y."/>
            <person name="Nishi S."/>
            <person name="Hatada Y."/>
        </authorList>
    </citation>
    <scope>NUCLEOTIDE SEQUENCE [LARGE SCALE GENOMIC DNA]</scope>
    <source>
        <strain evidence="12 14">OW59</strain>
    </source>
</reference>
<dbReference type="GO" id="GO:0030170">
    <property type="term" value="F:pyridoxal phosphate binding"/>
    <property type="evidence" value="ECO:0007669"/>
    <property type="project" value="UniProtKB-UniRule"/>
</dbReference>
<dbReference type="SMART" id="SM01005">
    <property type="entry name" value="Ala_racemase_C"/>
    <property type="match status" value="1"/>
</dbReference>
<evidence type="ECO:0000256" key="3">
    <source>
        <dbReference type="ARBA" id="ARBA00007880"/>
    </source>
</evidence>
<dbReference type="Gene3D" id="2.40.37.10">
    <property type="entry name" value="Lyase, Ornithine Decarboxylase, Chain A, domain 1"/>
    <property type="match status" value="1"/>
</dbReference>
<dbReference type="CDD" id="cd00430">
    <property type="entry name" value="PLPDE_III_AR"/>
    <property type="match status" value="1"/>
</dbReference>
<dbReference type="PANTHER" id="PTHR30511:SF0">
    <property type="entry name" value="ALANINE RACEMASE, CATABOLIC-RELATED"/>
    <property type="match status" value="1"/>
</dbReference>
<sequence length="377" mass="39609">MVLQHGTAGRLCIDLGALVANYQLIAQHVAPATVAGVVKADAYGLGAVPVSAALYAAGCRHFFVAHLCEAAILKPHLPIDTTLYILNGLPLGAEGDCVAVGAVPVLNSLEQIDSRAALARTMGRPLPGVIQIDSGMGRLGLTPDELAILRISPERLDGIDLRLVMTHLACADDPDDGFNERQRTAFDAIARQFPGVPRSIDNSGGAMTPGVGHGDIVRAGIALYGGAPHGQPNPMRSVIALDAYIVQLRTLEAGAGVGYGLTHRFDRPARVATISVGYADGWPRHLSNRGSAWIGGVRVPIVGRVSMDSMALDVTDVPDALLHAGAPVELIGPHQTIDDVSAQADTISYEILTRLGKRYARTYLPASVANPDRSIMA</sequence>
<dbReference type="Pfam" id="PF00842">
    <property type="entry name" value="Ala_racemase_C"/>
    <property type="match status" value="1"/>
</dbReference>
<evidence type="ECO:0000256" key="8">
    <source>
        <dbReference type="PIRSR" id="PIRSR600821-50"/>
    </source>
</evidence>
<feature type="domain" description="Alanine racemase C-terminal" evidence="10">
    <location>
        <begin position="238"/>
        <end position="364"/>
    </location>
</feature>
<dbReference type="RefSeq" id="WP_017182404.1">
    <property type="nucleotide sequence ID" value="NZ_BBQY01000020.1"/>
</dbReference>
<evidence type="ECO:0000256" key="6">
    <source>
        <dbReference type="ARBA" id="ARBA00023235"/>
    </source>
</evidence>
<name>A0A249MYD2_SPHXE</name>
<keyword evidence="6 7" id="KW-0413">Isomerase</keyword>
<gene>
    <name evidence="11" type="primary">alr</name>
    <name evidence="11" type="ORF">CJD35_17525</name>
    <name evidence="12" type="ORF">MBESOW_P2974</name>
</gene>
<reference evidence="11 13" key="2">
    <citation type="submission" date="2017-08" db="EMBL/GenBank/DDBJ databases">
        <title>Whole Genome Sequence of Sphingobium hydrophobicum C1: Insights into Adaption to the Electronic-waste Contaminated Sediment.</title>
        <authorList>
            <person name="Song D."/>
            <person name="Chen X."/>
            <person name="Xu M."/>
        </authorList>
    </citation>
    <scope>NUCLEOTIDE SEQUENCE [LARGE SCALE GENOMIC DNA]</scope>
    <source>
        <strain evidence="11 13">C1</strain>
    </source>
</reference>
<dbReference type="NCBIfam" id="TIGR00492">
    <property type="entry name" value="alr"/>
    <property type="match status" value="1"/>
</dbReference>
<dbReference type="Pfam" id="PF01168">
    <property type="entry name" value="Ala_racemase_N"/>
    <property type="match status" value="1"/>
</dbReference>
<evidence type="ECO:0000313" key="13">
    <source>
        <dbReference type="Proteomes" id="UP000217141"/>
    </source>
</evidence>
<evidence type="ECO:0000256" key="9">
    <source>
        <dbReference type="PIRSR" id="PIRSR600821-52"/>
    </source>
</evidence>
<feature type="modified residue" description="N6-(pyridoxal phosphate)lysine" evidence="7 8">
    <location>
        <position position="39"/>
    </location>
</feature>
<feature type="binding site" evidence="7 9">
    <location>
        <position position="307"/>
    </location>
    <ligand>
        <name>substrate</name>
    </ligand>
</feature>
<dbReference type="Proteomes" id="UP000217141">
    <property type="component" value="Chromosome II"/>
</dbReference>
<evidence type="ECO:0000256" key="7">
    <source>
        <dbReference type="HAMAP-Rule" id="MF_01201"/>
    </source>
</evidence>
<dbReference type="HAMAP" id="MF_01201">
    <property type="entry name" value="Ala_racemase"/>
    <property type="match status" value="1"/>
</dbReference>
<keyword evidence="14" id="KW-1185">Reference proteome</keyword>
<dbReference type="InterPro" id="IPR011079">
    <property type="entry name" value="Ala_racemase_C"/>
</dbReference>
<dbReference type="Proteomes" id="UP000290975">
    <property type="component" value="Unassembled WGS sequence"/>
</dbReference>
<dbReference type="InterPro" id="IPR009006">
    <property type="entry name" value="Ala_racemase/Decarboxylase_C"/>
</dbReference>
<feature type="binding site" evidence="7 9">
    <location>
        <position position="138"/>
    </location>
    <ligand>
        <name>substrate</name>
    </ligand>
</feature>
<comment type="catalytic activity">
    <reaction evidence="1 7">
        <text>L-alanine = D-alanine</text>
        <dbReference type="Rhea" id="RHEA:20249"/>
        <dbReference type="ChEBI" id="CHEBI:57416"/>
        <dbReference type="ChEBI" id="CHEBI:57972"/>
        <dbReference type="EC" id="5.1.1.1"/>
    </reaction>
</comment>
<evidence type="ECO:0000313" key="12">
    <source>
        <dbReference type="EMBL" id="GBH31717.1"/>
    </source>
</evidence>
<dbReference type="UniPathway" id="UPA00042">
    <property type="reaction ID" value="UER00497"/>
</dbReference>
<dbReference type="PROSITE" id="PS00395">
    <property type="entry name" value="ALANINE_RACEMASE"/>
    <property type="match status" value="1"/>
</dbReference>
<comment type="function">
    <text evidence="7">Catalyzes the interconversion of L-alanine and D-alanine. May also act on other amino acids.</text>
</comment>
<dbReference type="InterPro" id="IPR020622">
    <property type="entry name" value="Ala_racemase_pyridoxalP-BS"/>
</dbReference>
<dbReference type="KEGG" id="shyd:CJD35_17525"/>
<dbReference type="EMBL" id="BBQY01000020">
    <property type="protein sequence ID" value="GBH31717.1"/>
    <property type="molecule type" value="Genomic_DNA"/>
</dbReference>
<dbReference type="SUPFAM" id="SSF51419">
    <property type="entry name" value="PLP-binding barrel"/>
    <property type="match status" value="1"/>
</dbReference>
<dbReference type="PANTHER" id="PTHR30511">
    <property type="entry name" value="ALANINE RACEMASE"/>
    <property type="match status" value="1"/>
</dbReference>
<dbReference type="STRING" id="1192759.GCA_000277525_01541"/>
<dbReference type="GO" id="GO:0005829">
    <property type="term" value="C:cytosol"/>
    <property type="evidence" value="ECO:0007669"/>
    <property type="project" value="TreeGrafter"/>
</dbReference>
<feature type="active site" description="Proton acceptor; specific for D-alanine" evidence="7">
    <location>
        <position position="39"/>
    </location>
</feature>
<evidence type="ECO:0000256" key="5">
    <source>
        <dbReference type="ARBA" id="ARBA00022898"/>
    </source>
</evidence>
<dbReference type="PRINTS" id="PR00992">
    <property type="entry name" value="ALARACEMASE"/>
</dbReference>
<dbReference type="InterPro" id="IPR000821">
    <property type="entry name" value="Ala_racemase"/>
</dbReference>
<dbReference type="InterPro" id="IPR029066">
    <property type="entry name" value="PLP-binding_barrel"/>
</dbReference>
<dbReference type="EC" id="5.1.1.1" evidence="4 7"/>
<dbReference type="AlphaFoldDB" id="A0A249MYD2"/>
<evidence type="ECO:0000256" key="1">
    <source>
        <dbReference type="ARBA" id="ARBA00000316"/>
    </source>
</evidence>
<evidence type="ECO:0000259" key="10">
    <source>
        <dbReference type="SMART" id="SM01005"/>
    </source>
</evidence>
<comment type="similarity">
    <text evidence="3 7">Belongs to the alanine racemase family.</text>
</comment>
<keyword evidence="5 7" id="KW-0663">Pyridoxal phosphate</keyword>
<dbReference type="EMBL" id="CP022746">
    <property type="protein sequence ID" value="ASY46272.1"/>
    <property type="molecule type" value="Genomic_DNA"/>
</dbReference>
<dbReference type="GO" id="GO:0030632">
    <property type="term" value="P:D-alanine biosynthetic process"/>
    <property type="evidence" value="ECO:0007669"/>
    <property type="project" value="UniProtKB-UniRule"/>
</dbReference>
<accession>A0A249MYD2</accession>
<comment type="pathway">
    <text evidence="7">Amino-acid biosynthesis; D-alanine biosynthesis; D-alanine from L-alanine: step 1/1.</text>
</comment>
<dbReference type="SUPFAM" id="SSF50621">
    <property type="entry name" value="Alanine racemase C-terminal domain-like"/>
    <property type="match status" value="1"/>
</dbReference>
<evidence type="ECO:0000256" key="2">
    <source>
        <dbReference type="ARBA" id="ARBA00001933"/>
    </source>
</evidence>
<feature type="active site" description="Proton acceptor; specific for L-alanine" evidence="7">
    <location>
        <position position="259"/>
    </location>
</feature>
<evidence type="ECO:0000313" key="11">
    <source>
        <dbReference type="EMBL" id="ASY46272.1"/>
    </source>
</evidence>
<protein>
    <recommendedName>
        <fullName evidence="4 7">Alanine racemase</fullName>
        <ecNumber evidence="4 7">5.1.1.1</ecNumber>
    </recommendedName>
</protein>
<organism evidence="11 13">
    <name type="scientific">Sphingobium xenophagum</name>
    <dbReference type="NCBI Taxonomy" id="121428"/>
    <lineage>
        <taxon>Bacteria</taxon>
        <taxon>Pseudomonadati</taxon>
        <taxon>Pseudomonadota</taxon>
        <taxon>Alphaproteobacteria</taxon>
        <taxon>Sphingomonadales</taxon>
        <taxon>Sphingomonadaceae</taxon>
        <taxon>Sphingobium</taxon>
    </lineage>
</organism>
<proteinExistence type="inferred from homology"/>
<evidence type="ECO:0000256" key="4">
    <source>
        <dbReference type="ARBA" id="ARBA00013089"/>
    </source>
</evidence>
<dbReference type="InterPro" id="IPR001608">
    <property type="entry name" value="Ala_racemase_N"/>
</dbReference>
<evidence type="ECO:0000313" key="14">
    <source>
        <dbReference type="Proteomes" id="UP000290975"/>
    </source>
</evidence>
<comment type="cofactor">
    <cofactor evidence="2 7 8">
        <name>pyridoxal 5'-phosphate</name>
        <dbReference type="ChEBI" id="CHEBI:597326"/>
    </cofactor>
</comment>
<accession>A0A401J4Z6</accession>
<dbReference type="Gene3D" id="3.20.20.10">
    <property type="entry name" value="Alanine racemase"/>
    <property type="match status" value="1"/>
</dbReference>
<dbReference type="GO" id="GO:0008784">
    <property type="term" value="F:alanine racemase activity"/>
    <property type="evidence" value="ECO:0007669"/>
    <property type="project" value="UniProtKB-UniRule"/>
</dbReference>